<dbReference type="STRING" id="83784.SAMN05192564_101790"/>
<dbReference type="Pfam" id="PF17188">
    <property type="entry name" value="MucB_RseB_C"/>
    <property type="match status" value="1"/>
</dbReference>
<dbReference type="PANTHER" id="PTHR38782">
    <property type="match status" value="1"/>
</dbReference>
<evidence type="ECO:0000256" key="5">
    <source>
        <dbReference type="SAM" id="SignalP"/>
    </source>
</evidence>
<evidence type="ECO:0000259" key="6">
    <source>
        <dbReference type="Pfam" id="PF03888"/>
    </source>
</evidence>
<dbReference type="InterPro" id="IPR038484">
    <property type="entry name" value="MucB/RseB_C_sf"/>
</dbReference>
<dbReference type="OrthoDB" id="7067274at2"/>
<accession>A0A1H3ZL08</accession>
<dbReference type="CDD" id="cd16327">
    <property type="entry name" value="RseB"/>
    <property type="match status" value="1"/>
</dbReference>
<feature type="domain" description="MucB/RseB N-terminal" evidence="6">
    <location>
        <begin position="46"/>
        <end position="219"/>
    </location>
</feature>
<dbReference type="AlphaFoldDB" id="A0A1H3ZL08"/>
<dbReference type="Proteomes" id="UP000198638">
    <property type="component" value="Unassembled WGS sequence"/>
</dbReference>
<protein>
    <submittedName>
        <fullName evidence="8">Sigma E regulatory protein, MucB/RseB</fullName>
    </submittedName>
</protein>
<reference evidence="9" key="1">
    <citation type="submission" date="2016-10" db="EMBL/GenBank/DDBJ databases">
        <authorList>
            <person name="Varghese N."/>
            <person name="Submissions S."/>
        </authorList>
    </citation>
    <scope>NUCLEOTIDE SEQUENCE [LARGE SCALE GENOMIC DNA]</scope>
    <source>
        <strain evidence="9">LMG 24000</strain>
    </source>
</reference>
<dbReference type="InterPro" id="IPR033434">
    <property type="entry name" value="MucB/RseB_N"/>
</dbReference>
<dbReference type="InterPro" id="IPR005588">
    <property type="entry name" value="MucB_RseB"/>
</dbReference>
<feature type="chain" id="PRO_5011753933" evidence="5">
    <location>
        <begin position="35"/>
        <end position="347"/>
    </location>
</feature>
<dbReference type="Pfam" id="PF03888">
    <property type="entry name" value="MucB_RseB"/>
    <property type="match status" value="1"/>
</dbReference>
<proteinExistence type="inferred from homology"/>
<dbReference type="GO" id="GO:0030288">
    <property type="term" value="C:outer membrane-bounded periplasmic space"/>
    <property type="evidence" value="ECO:0007669"/>
    <property type="project" value="TreeGrafter"/>
</dbReference>
<evidence type="ECO:0000313" key="9">
    <source>
        <dbReference type="Proteomes" id="UP000198638"/>
    </source>
</evidence>
<dbReference type="PIRSF" id="PIRSF005427">
    <property type="entry name" value="RseB"/>
    <property type="match status" value="1"/>
</dbReference>
<evidence type="ECO:0000313" key="8">
    <source>
        <dbReference type="EMBL" id="SEA24459.1"/>
    </source>
</evidence>
<organism evidence="8 9">
    <name type="scientific">Paraburkholderia sartisoli</name>
    <dbReference type="NCBI Taxonomy" id="83784"/>
    <lineage>
        <taxon>Bacteria</taxon>
        <taxon>Pseudomonadati</taxon>
        <taxon>Pseudomonadota</taxon>
        <taxon>Betaproteobacteria</taxon>
        <taxon>Burkholderiales</taxon>
        <taxon>Burkholderiaceae</taxon>
        <taxon>Paraburkholderia</taxon>
    </lineage>
</organism>
<comment type="similarity">
    <text evidence="2">Belongs to the RseB family.</text>
</comment>
<feature type="signal peptide" evidence="5">
    <location>
        <begin position="1"/>
        <end position="34"/>
    </location>
</feature>
<dbReference type="Gene3D" id="2.50.20.10">
    <property type="entry name" value="Lipoprotein localisation LolA/LolB/LppX"/>
    <property type="match status" value="1"/>
</dbReference>
<feature type="domain" description="MucB/RseB C-terminal" evidence="7">
    <location>
        <begin position="242"/>
        <end position="342"/>
    </location>
</feature>
<dbReference type="GO" id="GO:0045152">
    <property type="term" value="F:antisigma factor binding"/>
    <property type="evidence" value="ECO:0007669"/>
    <property type="project" value="TreeGrafter"/>
</dbReference>
<evidence type="ECO:0000256" key="1">
    <source>
        <dbReference type="ARBA" id="ARBA00004418"/>
    </source>
</evidence>
<dbReference type="RefSeq" id="WP_090531069.1">
    <property type="nucleotide sequence ID" value="NZ_FNRQ01000001.1"/>
</dbReference>
<evidence type="ECO:0000256" key="2">
    <source>
        <dbReference type="ARBA" id="ARBA00008150"/>
    </source>
</evidence>
<dbReference type="Gene3D" id="3.30.200.100">
    <property type="entry name" value="MucB/RseB, C-terminal domain"/>
    <property type="match status" value="1"/>
</dbReference>
<gene>
    <name evidence="8" type="ORF">SAMN05192564_101790</name>
</gene>
<sequence>MQTPWFNKTTNWGRLPAFLFCAAVLLSTTSRVFAQSRDPATDQRTAADWLNRIHQAAQQQNYEGAFVYQRGSFVQSSRISHYATRNDGEYEQLESLDGKPRKMLRHNDDLYTFVPERHLCVVEKRQNKDSFPALLSAPGDQVLSVYEPKLLGTDRVAGIDSQVIELDPKDAYRYAYKLWADTKTGLLLRAQTLDPAGQVLEQLSFSQIRIGVPVDKTAIVNGIRNTAGWTVVHPPIEPVNMEAQGWQMPPTVPGFRKIRELRRPMAARDAGDPTIPVDQAVFSDGLAAISIFVEPVEKNTRKEGTGSSGATHVLVKRHGDFWITLLGEVPQATLQQFASAIEYKATK</sequence>
<keyword evidence="4" id="KW-0574">Periplasm</keyword>
<evidence type="ECO:0000256" key="4">
    <source>
        <dbReference type="ARBA" id="ARBA00022764"/>
    </source>
</evidence>
<keyword evidence="9" id="KW-1185">Reference proteome</keyword>
<dbReference type="InterPro" id="IPR033436">
    <property type="entry name" value="MucB/RseB_C"/>
</dbReference>
<keyword evidence="3 5" id="KW-0732">Signal</keyword>
<dbReference type="EMBL" id="FNRQ01000001">
    <property type="protein sequence ID" value="SEA24459.1"/>
    <property type="molecule type" value="Genomic_DNA"/>
</dbReference>
<comment type="subcellular location">
    <subcellularLocation>
        <location evidence="1">Periplasm</location>
    </subcellularLocation>
</comment>
<dbReference type="PANTHER" id="PTHR38782:SF1">
    <property type="entry name" value="SIGMA-E FACTOR REGULATORY PROTEIN RSEB"/>
    <property type="match status" value="1"/>
</dbReference>
<evidence type="ECO:0000256" key="3">
    <source>
        <dbReference type="ARBA" id="ARBA00022729"/>
    </source>
</evidence>
<evidence type="ECO:0000259" key="7">
    <source>
        <dbReference type="Pfam" id="PF17188"/>
    </source>
</evidence>
<dbReference type="GO" id="GO:0032885">
    <property type="term" value="P:regulation of polysaccharide biosynthetic process"/>
    <property type="evidence" value="ECO:0007669"/>
    <property type="project" value="TreeGrafter"/>
</dbReference>
<name>A0A1H3ZL08_9BURK</name>